<evidence type="ECO:0000313" key="3">
    <source>
        <dbReference type="Proteomes" id="UP000245657"/>
    </source>
</evidence>
<protein>
    <recommendedName>
        <fullName evidence="4">YitT family protein</fullName>
    </recommendedName>
</protein>
<evidence type="ECO:0000313" key="2">
    <source>
        <dbReference type="EMBL" id="PWR74306.1"/>
    </source>
</evidence>
<feature type="transmembrane region" description="Helical" evidence="1">
    <location>
        <begin position="12"/>
        <end position="28"/>
    </location>
</feature>
<dbReference type="PANTHER" id="PTHR40078">
    <property type="entry name" value="INTEGRAL MEMBRANE PROTEIN-RELATED"/>
    <property type="match status" value="1"/>
</dbReference>
<feature type="transmembrane region" description="Helical" evidence="1">
    <location>
        <begin position="159"/>
        <end position="180"/>
    </location>
</feature>
<dbReference type="EMBL" id="QGMY01000002">
    <property type="protein sequence ID" value="PWR74306.1"/>
    <property type="molecule type" value="Genomic_DNA"/>
</dbReference>
<feature type="transmembrane region" description="Helical" evidence="1">
    <location>
        <begin position="186"/>
        <end position="205"/>
    </location>
</feature>
<organism evidence="2 3">
    <name type="scientific">Methanospirillum lacunae</name>
    <dbReference type="NCBI Taxonomy" id="668570"/>
    <lineage>
        <taxon>Archaea</taxon>
        <taxon>Methanobacteriati</taxon>
        <taxon>Methanobacteriota</taxon>
        <taxon>Stenosarchaea group</taxon>
        <taxon>Methanomicrobia</taxon>
        <taxon>Methanomicrobiales</taxon>
        <taxon>Methanospirillaceae</taxon>
        <taxon>Methanospirillum</taxon>
    </lineage>
</organism>
<name>A0A2V2N9I4_9EURY</name>
<dbReference type="InterPro" id="IPR038750">
    <property type="entry name" value="YczE/YyaS-like"/>
</dbReference>
<dbReference type="RefSeq" id="WP_109967585.1">
    <property type="nucleotide sequence ID" value="NZ_CP176093.1"/>
</dbReference>
<accession>A0A2V2N9I4</accession>
<evidence type="ECO:0008006" key="4">
    <source>
        <dbReference type="Google" id="ProtNLM"/>
    </source>
</evidence>
<comment type="caution">
    <text evidence="2">The sequence shown here is derived from an EMBL/GenBank/DDBJ whole genome shotgun (WGS) entry which is preliminary data.</text>
</comment>
<dbReference type="OrthoDB" id="76782at2157"/>
<evidence type="ECO:0000256" key="1">
    <source>
        <dbReference type="SAM" id="Phobius"/>
    </source>
</evidence>
<feature type="transmembrane region" description="Helical" evidence="1">
    <location>
        <begin position="106"/>
        <end position="128"/>
    </location>
</feature>
<keyword evidence="1" id="KW-1133">Transmembrane helix</keyword>
<dbReference type="Pfam" id="PF19700">
    <property type="entry name" value="DUF6198"/>
    <property type="match status" value="1"/>
</dbReference>
<sequence>MFSIGLLKRYAILILGLFFMGLGISLITKSTLGTPPISSIPYVLCLIYPVTFGSLTFIFSLIFLIGEICLLGTKFPRDQYPQIFVGFFLGLFVDLGMLIVSSIQPFLYIFQIIVLLIGCVILALGIYLQVSANVLMNPGEGLVQIIAVKTRIRFGIIKIIFDSALVSGAIIISLVNFGTLNGVREGTIISAVLVGYIIILIGGLMKKVHFQDWLSK</sequence>
<gene>
    <name evidence="2" type="ORF">DK846_03940</name>
</gene>
<keyword evidence="1" id="KW-0812">Transmembrane</keyword>
<feature type="transmembrane region" description="Helical" evidence="1">
    <location>
        <begin position="40"/>
        <end position="71"/>
    </location>
</feature>
<dbReference type="Proteomes" id="UP000245657">
    <property type="component" value="Unassembled WGS sequence"/>
</dbReference>
<keyword evidence="1" id="KW-0472">Membrane</keyword>
<feature type="transmembrane region" description="Helical" evidence="1">
    <location>
        <begin position="83"/>
        <end position="100"/>
    </location>
</feature>
<dbReference type="GeneID" id="97549688"/>
<reference evidence="2 3" key="1">
    <citation type="submission" date="2018-05" db="EMBL/GenBank/DDBJ databases">
        <title>Draft genome of Methanospirillum lacunae Ki8-1.</title>
        <authorList>
            <person name="Dueholm M.S."/>
            <person name="Nielsen P.H."/>
            <person name="Bakmann L.F."/>
            <person name="Otzen D.E."/>
        </authorList>
    </citation>
    <scope>NUCLEOTIDE SEQUENCE [LARGE SCALE GENOMIC DNA]</scope>
    <source>
        <strain evidence="2 3">Ki8-1</strain>
    </source>
</reference>
<keyword evidence="3" id="KW-1185">Reference proteome</keyword>
<dbReference type="AlphaFoldDB" id="A0A2V2N9I4"/>
<dbReference type="PANTHER" id="PTHR40078:SF1">
    <property type="entry name" value="INTEGRAL MEMBRANE PROTEIN"/>
    <property type="match status" value="1"/>
</dbReference>
<proteinExistence type="predicted"/>